<feature type="non-terminal residue" evidence="1">
    <location>
        <position position="1"/>
    </location>
</feature>
<feature type="non-terminal residue" evidence="1">
    <location>
        <position position="99"/>
    </location>
</feature>
<gene>
    <name evidence="1" type="ORF">METZ01_LOCUS350588</name>
</gene>
<accession>A0A382RJ38</accession>
<dbReference type="EMBL" id="UINC01122119">
    <property type="protein sequence ID" value="SVC97734.1"/>
    <property type="molecule type" value="Genomic_DNA"/>
</dbReference>
<proteinExistence type="predicted"/>
<protein>
    <recommendedName>
        <fullName evidence="2">Serine aminopeptidase S33 domain-containing protein</fullName>
    </recommendedName>
</protein>
<organism evidence="1">
    <name type="scientific">marine metagenome</name>
    <dbReference type="NCBI Taxonomy" id="408172"/>
    <lineage>
        <taxon>unclassified sequences</taxon>
        <taxon>metagenomes</taxon>
        <taxon>ecological metagenomes</taxon>
    </lineage>
</organism>
<dbReference type="AlphaFoldDB" id="A0A382RJ38"/>
<sequence>VKFIIILSLTTLINCQIMDINILNSFLFHPRKAAEPIGEKDVLIPVNENSKVGVRFHLVNPKAPNILFFHGNGEIAPEYDDIASIYNQREINFMIADFR</sequence>
<evidence type="ECO:0008006" key="2">
    <source>
        <dbReference type="Google" id="ProtNLM"/>
    </source>
</evidence>
<reference evidence="1" key="1">
    <citation type="submission" date="2018-05" db="EMBL/GenBank/DDBJ databases">
        <authorList>
            <person name="Lanie J.A."/>
            <person name="Ng W.-L."/>
            <person name="Kazmierczak K.M."/>
            <person name="Andrzejewski T.M."/>
            <person name="Davidsen T.M."/>
            <person name="Wayne K.J."/>
            <person name="Tettelin H."/>
            <person name="Glass J.I."/>
            <person name="Rusch D."/>
            <person name="Podicherti R."/>
            <person name="Tsui H.-C.T."/>
            <person name="Winkler M.E."/>
        </authorList>
    </citation>
    <scope>NUCLEOTIDE SEQUENCE</scope>
</reference>
<name>A0A382RJ38_9ZZZZ</name>
<evidence type="ECO:0000313" key="1">
    <source>
        <dbReference type="EMBL" id="SVC97734.1"/>
    </source>
</evidence>